<evidence type="ECO:0000313" key="3">
    <source>
        <dbReference type="Proteomes" id="UP000192360"/>
    </source>
</evidence>
<name>A0A1W2BIS3_9FLAO</name>
<dbReference type="OrthoDB" id="1443613at2"/>
<feature type="transmembrane region" description="Helical" evidence="1">
    <location>
        <begin position="47"/>
        <end position="72"/>
    </location>
</feature>
<gene>
    <name evidence="2" type="ORF">SAMN05660703_2437</name>
</gene>
<dbReference type="EMBL" id="FWXO01000004">
    <property type="protein sequence ID" value="SMC72786.1"/>
    <property type="molecule type" value="Genomic_DNA"/>
</dbReference>
<evidence type="ECO:0000313" key="2">
    <source>
        <dbReference type="EMBL" id="SMC72786.1"/>
    </source>
</evidence>
<accession>A0A1W2BIS3</accession>
<dbReference type="STRING" id="504486.SAMN05660703_2437"/>
<sequence>MKILKQILGYVLWIMLSFIYAFIYMRIVLGAKRNTGLSVYFNWVYDLALFQVGAILGGIIAFLFVLIDIGYLKNKLKNHTSKNVIRFLVLVGVSLVVVVSHYLCEKVFDII</sequence>
<dbReference type="AlphaFoldDB" id="A0A1W2BIS3"/>
<keyword evidence="1" id="KW-1133">Transmembrane helix</keyword>
<evidence type="ECO:0000256" key="1">
    <source>
        <dbReference type="SAM" id="Phobius"/>
    </source>
</evidence>
<protein>
    <submittedName>
        <fullName evidence="2">Uncharacterized protein</fullName>
    </submittedName>
</protein>
<dbReference type="RefSeq" id="WP_143312530.1">
    <property type="nucleotide sequence ID" value="NZ_FWXO01000004.1"/>
</dbReference>
<feature type="transmembrane region" description="Helical" evidence="1">
    <location>
        <begin position="7"/>
        <end position="27"/>
    </location>
</feature>
<keyword evidence="1" id="KW-0472">Membrane</keyword>
<organism evidence="2 3">
    <name type="scientific">Cellulophaga tyrosinoxydans</name>
    <dbReference type="NCBI Taxonomy" id="504486"/>
    <lineage>
        <taxon>Bacteria</taxon>
        <taxon>Pseudomonadati</taxon>
        <taxon>Bacteroidota</taxon>
        <taxon>Flavobacteriia</taxon>
        <taxon>Flavobacteriales</taxon>
        <taxon>Flavobacteriaceae</taxon>
        <taxon>Cellulophaga</taxon>
    </lineage>
</organism>
<dbReference type="Proteomes" id="UP000192360">
    <property type="component" value="Unassembled WGS sequence"/>
</dbReference>
<feature type="transmembrane region" description="Helical" evidence="1">
    <location>
        <begin position="84"/>
        <end position="103"/>
    </location>
</feature>
<keyword evidence="3" id="KW-1185">Reference proteome</keyword>
<keyword evidence="1" id="KW-0812">Transmembrane</keyword>
<proteinExistence type="predicted"/>
<reference evidence="2 3" key="1">
    <citation type="submission" date="2017-04" db="EMBL/GenBank/DDBJ databases">
        <authorList>
            <person name="Afonso C.L."/>
            <person name="Miller P.J."/>
            <person name="Scott M.A."/>
            <person name="Spackman E."/>
            <person name="Goraichik I."/>
            <person name="Dimitrov K.M."/>
            <person name="Suarez D.L."/>
            <person name="Swayne D.E."/>
        </authorList>
    </citation>
    <scope>NUCLEOTIDE SEQUENCE [LARGE SCALE GENOMIC DNA]</scope>
    <source>
        <strain evidence="2 3">DSM 21164</strain>
    </source>
</reference>